<dbReference type="PANTHER" id="PTHR11228">
    <property type="entry name" value="RADICAL SAM DOMAIN PROTEIN"/>
    <property type="match status" value="1"/>
</dbReference>
<dbReference type="Pfam" id="PF04055">
    <property type="entry name" value="Radical_SAM"/>
    <property type="match status" value="1"/>
</dbReference>
<comment type="cofactor">
    <cofactor evidence="1">
        <name>[4Fe-4S] cluster</name>
        <dbReference type="ChEBI" id="CHEBI:49883"/>
    </cofactor>
</comment>
<name>A0A0H2Y066_BURO1</name>
<evidence type="ECO:0000256" key="3">
    <source>
        <dbReference type="ARBA" id="ARBA00022723"/>
    </source>
</evidence>
<dbReference type="GO" id="GO:0003824">
    <property type="term" value="F:catalytic activity"/>
    <property type="evidence" value="ECO:0007669"/>
    <property type="project" value="InterPro"/>
</dbReference>
<dbReference type="AlphaFoldDB" id="A0A0H2Y066"/>
<feature type="domain" description="Radical SAM core" evidence="6">
    <location>
        <begin position="20"/>
        <end position="228"/>
    </location>
</feature>
<evidence type="ECO:0000313" key="7">
    <source>
        <dbReference type="EMBL" id="ABF80181.1"/>
    </source>
</evidence>
<protein>
    <submittedName>
        <fullName evidence="7">Radical SAM</fullName>
    </submittedName>
</protein>
<dbReference type="PANTHER" id="PTHR11228:SF22">
    <property type="entry name" value="PEPTIDE BIOSYNTHESIS PROTEIN YYDG-RELATED"/>
    <property type="match status" value="1"/>
</dbReference>
<evidence type="ECO:0000256" key="2">
    <source>
        <dbReference type="ARBA" id="ARBA00022691"/>
    </source>
</evidence>
<keyword evidence="3" id="KW-0479">Metal-binding</keyword>
<keyword evidence="2" id="KW-0949">S-adenosyl-L-methionine</keyword>
<dbReference type="InterPro" id="IPR022563">
    <property type="entry name" value="DUF3463"/>
</dbReference>
<keyword evidence="4" id="KW-0408">Iron</keyword>
<accession>A0A0H2Y066</accession>
<dbReference type="SFLD" id="SFLDG01067">
    <property type="entry name" value="SPASM/twitch_domain_containing"/>
    <property type="match status" value="1"/>
</dbReference>
<dbReference type="GO" id="GO:0046872">
    <property type="term" value="F:metal ion binding"/>
    <property type="evidence" value="ECO:0007669"/>
    <property type="project" value="UniProtKB-KW"/>
</dbReference>
<dbReference type="InterPro" id="IPR017833">
    <property type="entry name" value="Hopanoid_synth-assoc_rSAM_HpnH"/>
</dbReference>
<dbReference type="CDD" id="cd01335">
    <property type="entry name" value="Radical_SAM"/>
    <property type="match status" value="1"/>
</dbReference>
<dbReference type="EMBL" id="CP000379">
    <property type="protein sequence ID" value="ABF80181.1"/>
    <property type="molecule type" value="Genomic_DNA"/>
</dbReference>
<dbReference type="SFLD" id="SFLDS00029">
    <property type="entry name" value="Radical_SAM"/>
    <property type="match status" value="1"/>
</dbReference>
<dbReference type="PROSITE" id="PS51918">
    <property type="entry name" value="RADICAL_SAM"/>
    <property type="match status" value="1"/>
</dbReference>
<dbReference type="InterPro" id="IPR050377">
    <property type="entry name" value="Radical_SAM_PqqE_MftC-like"/>
</dbReference>
<dbReference type="NCBIfam" id="TIGR03470">
    <property type="entry name" value="HpnH"/>
    <property type="match status" value="1"/>
</dbReference>
<evidence type="ECO:0000256" key="1">
    <source>
        <dbReference type="ARBA" id="ARBA00001966"/>
    </source>
</evidence>
<dbReference type="SFLD" id="SFLDF00397">
    <property type="entry name" value="adenosyl-hopene_transferase"/>
    <property type="match status" value="1"/>
</dbReference>
<dbReference type="InterPro" id="IPR013785">
    <property type="entry name" value="Aldolase_TIM"/>
</dbReference>
<dbReference type="InterPro" id="IPR007197">
    <property type="entry name" value="rSAM"/>
</dbReference>
<gene>
    <name evidence="7" type="ordered locus">Bcen_5307</name>
</gene>
<dbReference type="GO" id="GO:0051536">
    <property type="term" value="F:iron-sulfur cluster binding"/>
    <property type="evidence" value="ECO:0007669"/>
    <property type="project" value="UniProtKB-KW"/>
</dbReference>
<evidence type="ECO:0000259" key="6">
    <source>
        <dbReference type="PROSITE" id="PS51918"/>
    </source>
</evidence>
<sequence>MSIPLLQQVRVGAYIVRQHLSGNKRYPLALMLEPLFRCNLACNGCGKIDYPDPILNQRLSVEECLQAVDECGAPVVSIAGGEPLLHKDMPEIVKGIMKRKKFVYLCTNALLMEKKMDDYQPSPYFVWSVHLDGDKEAHDHSVSQEGVYDKAVAAIKEAKRRGFRVNINCTLFNDAVPERVAKFFDTLGPIGVDGITVSPGYAYERAPDQQHFLNRDKTKNLFREILKRGEGGKRWSFSQSSLFLDFLAGNQTYKCTPWGNPARTVFGWQKPCYLVGEGYVKTFKELMETTEWDNYGVGNYEKCADCMVHCGFEATAVMDTISNPLKALRVSRKGIKTDGPFAPDISIAKQRPAEYVFSRHVEIKLEEIQRAGKGKLQKPAKSATAA</sequence>
<dbReference type="Pfam" id="PF11946">
    <property type="entry name" value="DUF3463"/>
    <property type="match status" value="1"/>
</dbReference>
<evidence type="ECO:0000256" key="4">
    <source>
        <dbReference type="ARBA" id="ARBA00023004"/>
    </source>
</evidence>
<reference evidence="7" key="1">
    <citation type="submission" date="2006-05" db="EMBL/GenBank/DDBJ databases">
        <title>Complete sequence of chromosome 2 of Burkholderia cenocepacia AU 1054.</title>
        <authorList>
            <consortium name="US DOE Joint Genome Institute"/>
            <person name="Copeland A."/>
            <person name="Lucas S."/>
            <person name="Lapidus A."/>
            <person name="Barry K."/>
            <person name="Detter J.C."/>
            <person name="Glavina del Rio T."/>
            <person name="Hammon N."/>
            <person name="Israni S."/>
            <person name="Dalin E."/>
            <person name="Tice H."/>
            <person name="Pitluck S."/>
            <person name="Chain P."/>
            <person name="Malfatti S."/>
            <person name="Shin M."/>
            <person name="Vergez L."/>
            <person name="Schmutz J."/>
            <person name="Larimer F."/>
            <person name="Land M."/>
            <person name="Hauser L."/>
            <person name="Kyrpides N."/>
            <person name="Lykidis A."/>
            <person name="LiPuma J.J."/>
            <person name="Konstantinidis K."/>
            <person name="Tiedje J.M."/>
            <person name="Richardson P."/>
        </authorList>
    </citation>
    <scope>NUCLEOTIDE SEQUENCE [LARGE SCALE GENOMIC DNA]</scope>
    <source>
        <strain evidence="7">AU 1054</strain>
    </source>
</reference>
<dbReference type="InterPro" id="IPR058240">
    <property type="entry name" value="rSAM_sf"/>
</dbReference>
<dbReference type="SUPFAM" id="SSF102114">
    <property type="entry name" value="Radical SAM enzymes"/>
    <property type="match status" value="1"/>
</dbReference>
<organism evidence="7">
    <name type="scientific">Burkholderia orbicola (strain AU 1054)</name>
    <dbReference type="NCBI Taxonomy" id="331271"/>
    <lineage>
        <taxon>Bacteria</taxon>
        <taxon>Pseudomonadati</taxon>
        <taxon>Pseudomonadota</taxon>
        <taxon>Betaproteobacteria</taxon>
        <taxon>Burkholderiales</taxon>
        <taxon>Burkholderiaceae</taxon>
        <taxon>Burkholderia</taxon>
        <taxon>Burkholderia cepacia complex</taxon>
        <taxon>Burkholderia orbicola</taxon>
    </lineage>
</organism>
<dbReference type="Gene3D" id="3.20.20.70">
    <property type="entry name" value="Aldolase class I"/>
    <property type="match status" value="1"/>
</dbReference>
<dbReference type="HOGENOM" id="CLU_052502_0_0_4"/>
<evidence type="ECO:0000256" key="5">
    <source>
        <dbReference type="ARBA" id="ARBA00023014"/>
    </source>
</evidence>
<keyword evidence="5" id="KW-0411">Iron-sulfur</keyword>
<proteinExistence type="predicted"/>